<comment type="caution">
    <text evidence="2">Lacks conserved residue(s) required for the propagation of feature annotation.</text>
</comment>
<dbReference type="SMART" id="SM00192">
    <property type="entry name" value="LDLa"/>
    <property type="match status" value="1"/>
</dbReference>
<evidence type="ECO:0000256" key="2">
    <source>
        <dbReference type="PROSITE-ProRule" id="PRU00124"/>
    </source>
</evidence>
<accession>A0AAV6TCY5</accession>
<dbReference type="CDD" id="cd00112">
    <property type="entry name" value="LDLa"/>
    <property type="match status" value="1"/>
</dbReference>
<dbReference type="Proteomes" id="UP000827092">
    <property type="component" value="Unassembled WGS sequence"/>
</dbReference>
<evidence type="ECO:0000256" key="1">
    <source>
        <dbReference type="ARBA" id="ARBA00023157"/>
    </source>
</evidence>
<evidence type="ECO:0000313" key="3">
    <source>
        <dbReference type="EMBL" id="KAG8155768.1"/>
    </source>
</evidence>
<organism evidence="3 4">
    <name type="scientific">Oedothorax gibbosus</name>
    <dbReference type="NCBI Taxonomy" id="931172"/>
    <lineage>
        <taxon>Eukaryota</taxon>
        <taxon>Metazoa</taxon>
        <taxon>Ecdysozoa</taxon>
        <taxon>Arthropoda</taxon>
        <taxon>Chelicerata</taxon>
        <taxon>Arachnida</taxon>
        <taxon>Araneae</taxon>
        <taxon>Araneomorphae</taxon>
        <taxon>Entelegynae</taxon>
        <taxon>Araneoidea</taxon>
        <taxon>Linyphiidae</taxon>
        <taxon>Erigoninae</taxon>
        <taxon>Oedothorax</taxon>
    </lineage>
</organism>
<feature type="disulfide bond" evidence="2">
    <location>
        <begin position="77"/>
        <end position="95"/>
    </location>
</feature>
<dbReference type="AlphaFoldDB" id="A0AAV6TCY5"/>
<proteinExistence type="predicted"/>
<dbReference type="Pfam" id="PF00057">
    <property type="entry name" value="Ldl_recept_a"/>
    <property type="match status" value="1"/>
</dbReference>
<protein>
    <submittedName>
        <fullName evidence="3">Uncharacterized protein</fullName>
    </submittedName>
</protein>
<gene>
    <name evidence="3" type="ORF">JTE90_021124</name>
</gene>
<name>A0AAV6TCY5_9ARAC</name>
<dbReference type="PROSITE" id="PS01209">
    <property type="entry name" value="LDLRA_1"/>
    <property type="match status" value="1"/>
</dbReference>
<dbReference type="InterPro" id="IPR036055">
    <property type="entry name" value="LDL_receptor-like_sf"/>
</dbReference>
<keyword evidence="1 2" id="KW-1015">Disulfide bond</keyword>
<dbReference type="SUPFAM" id="SSF57424">
    <property type="entry name" value="LDL receptor-like module"/>
    <property type="match status" value="1"/>
</dbReference>
<reference evidence="3 4" key="1">
    <citation type="journal article" date="2022" name="Nat. Ecol. Evol.">
        <title>A masculinizing supergene underlies an exaggerated male reproductive morph in a spider.</title>
        <authorList>
            <person name="Hendrickx F."/>
            <person name="De Corte Z."/>
            <person name="Sonet G."/>
            <person name="Van Belleghem S.M."/>
            <person name="Kostlbacher S."/>
            <person name="Vangestel C."/>
        </authorList>
    </citation>
    <scope>NUCLEOTIDE SEQUENCE [LARGE SCALE GENOMIC DNA]</scope>
    <source>
        <strain evidence="3">W744_W776</strain>
    </source>
</reference>
<dbReference type="Gene3D" id="4.10.400.10">
    <property type="entry name" value="Low-density Lipoprotein Receptor"/>
    <property type="match status" value="1"/>
</dbReference>
<keyword evidence="4" id="KW-1185">Reference proteome</keyword>
<evidence type="ECO:0000313" key="4">
    <source>
        <dbReference type="Proteomes" id="UP000827092"/>
    </source>
</evidence>
<comment type="caution">
    <text evidence="3">The sequence shown here is derived from an EMBL/GenBank/DDBJ whole genome shotgun (WGS) entry which is preliminary data.</text>
</comment>
<dbReference type="InterPro" id="IPR002172">
    <property type="entry name" value="LDrepeatLR_classA_rpt"/>
</dbReference>
<dbReference type="EMBL" id="JAFNEN010006632">
    <property type="protein sequence ID" value="KAG8155768.1"/>
    <property type="molecule type" value="Genomic_DNA"/>
</dbReference>
<dbReference type="InterPro" id="IPR023415">
    <property type="entry name" value="LDLR_class-A_CS"/>
</dbReference>
<sequence>MKPSHLRVGSADSTLNIVTQPFRVIFWRSIDPGEALPAHVCNRQHQAHQLLQRYLLFSLSERKTTTDCTPSSVFFQCYDLICVDAAQVCDAVPDCIDGEDEDQDCDKIPESGAVCTLKGNKWVGTAAHRTTANGSSAAAYP</sequence>
<dbReference type="PROSITE" id="PS50068">
    <property type="entry name" value="LDLRA_2"/>
    <property type="match status" value="1"/>
</dbReference>